<dbReference type="WBParaSite" id="HPBE_0001370401-mRNA-1">
    <property type="protein sequence ID" value="HPBE_0001370401-mRNA-1"/>
    <property type="gene ID" value="HPBE_0001370401"/>
</dbReference>
<reference evidence="3" key="1">
    <citation type="submission" date="2019-09" db="UniProtKB">
        <authorList>
            <consortium name="WormBaseParasite"/>
        </authorList>
    </citation>
    <scope>IDENTIFICATION</scope>
</reference>
<dbReference type="AlphaFoldDB" id="A0A183FYI1"/>
<evidence type="ECO:0000313" key="2">
    <source>
        <dbReference type="Proteomes" id="UP000050761"/>
    </source>
</evidence>
<dbReference type="Proteomes" id="UP000050761">
    <property type="component" value="Unassembled WGS sequence"/>
</dbReference>
<feature type="compositionally biased region" description="Basic residues" evidence="1">
    <location>
        <begin position="11"/>
        <end position="26"/>
    </location>
</feature>
<sequence>LKLVKLAKKHGIHKAHKHHAKPHQKYAKHEEHAEHDRLGSQKCSHAELISMGGRLLQWFTEMHRIHSGTEKTLPGSSEGELLMLASAPAGRGHLEQCQQETTWRAPVVSPTATQIVVVDKELSTPCTQAGRQHSTTQCPFVGRGRPRRPRPLGARCCEVRVVLRATVGSSLR</sequence>
<feature type="region of interest" description="Disordered" evidence="1">
    <location>
        <begin position="11"/>
        <end position="41"/>
    </location>
</feature>
<keyword evidence="2" id="KW-1185">Reference proteome</keyword>
<evidence type="ECO:0000256" key="1">
    <source>
        <dbReference type="SAM" id="MobiDB-lite"/>
    </source>
</evidence>
<organism evidence="2 3">
    <name type="scientific">Heligmosomoides polygyrus</name>
    <name type="common">Parasitic roundworm</name>
    <dbReference type="NCBI Taxonomy" id="6339"/>
    <lineage>
        <taxon>Eukaryota</taxon>
        <taxon>Metazoa</taxon>
        <taxon>Ecdysozoa</taxon>
        <taxon>Nematoda</taxon>
        <taxon>Chromadorea</taxon>
        <taxon>Rhabditida</taxon>
        <taxon>Rhabditina</taxon>
        <taxon>Rhabditomorpha</taxon>
        <taxon>Strongyloidea</taxon>
        <taxon>Heligmosomidae</taxon>
        <taxon>Heligmosomoides</taxon>
    </lineage>
</organism>
<protein>
    <submittedName>
        <fullName evidence="3">HTH_48 domain-containing protein</fullName>
    </submittedName>
</protein>
<evidence type="ECO:0000313" key="3">
    <source>
        <dbReference type="WBParaSite" id="HPBE_0001370401-mRNA-1"/>
    </source>
</evidence>
<accession>A0A183FYI1</accession>
<name>A0A183FYI1_HELPZ</name>
<proteinExistence type="predicted"/>
<feature type="compositionally biased region" description="Basic and acidic residues" evidence="1">
    <location>
        <begin position="27"/>
        <end position="39"/>
    </location>
</feature>